<protein>
    <submittedName>
        <fullName evidence="1">Uncharacterized protein</fullName>
    </submittedName>
</protein>
<dbReference type="Proteomes" id="UP000447876">
    <property type="component" value="Unassembled WGS sequence"/>
</dbReference>
<sequence length="164" mass="19015">MSKLRELTSGYTFDNKPIAFADFLETLAGSGEIYERVYGEILEASLDTPTTFEDVFEIIVPITTEILTFTQEEQPEIYRELLKDIKKAHDRLLKCREYKEIIIDKSVDSPKEADDKLTKVIQFTENRWVLEELDNRLGSEGYLKAILLRTVKYKGEDHEDQSGE</sequence>
<gene>
    <name evidence="1" type="ORF">GNP95_00220</name>
</gene>
<accession>A0A7X2YX70</accession>
<evidence type="ECO:0000313" key="2">
    <source>
        <dbReference type="Proteomes" id="UP000447876"/>
    </source>
</evidence>
<dbReference type="EMBL" id="WNZW01000001">
    <property type="protein sequence ID" value="MUG43442.1"/>
    <property type="molecule type" value="Genomic_DNA"/>
</dbReference>
<proteinExistence type="predicted"/>
<organism evidence="1 2">
    <name type="scientific">Paenibacillus woosongensis</name>
    <dbReference type="NCBI Taxonomy" id="307580"/>
    <lineage>
        <taxon>Bacteria</taxon>
        <taxon>Bacillati</taxon>
        <taxon>Bacillota</taxon>
        <taxon>Bacilli</taxon>
        <taxon>Bacillales</taxon>
        <taxon>Paenibacillaceae</taxon>
        <taxon>Paenibacillus</taxon>
    </lineage>
</organism>
<dbReference type="AlphaFoldDB" id="A0A7X2YX70"/>
<evidence type="ECO:0000313" key="1">
    <source>
        <dbReference type="EMBL" id="MUG43442.1"/>
    </source>
</evidence>
<comment type="caution">
    <text evidence="1">The sequence shown here is derived from an EMBL/GenBank/DDBJ whole genome shotgun (WGS) entry which is preliminary data.</text>
</comment>
<name>A0A7X2YX70_9BACL</name>
<dbReference type="OrthoDB" id="2679353at2"/>
<reference evidence="1 2" key="1">
    <citation type="submission" date="2019-11" db="EMBL/GenBank/DDBJ databases">
        <title>Draft genome sequences of five Paenibacillus species of dairy origin.</title>
        <authorList>
            <person name="Olajide A.M."/>
            <person name="Chen S."/>
            <person name="Lapointe G."/>
        </authorList>
    </citation>
    <scope>NUCLEOTIDE SEQUENCE [LARGE SCALE GENOMIC DNA]</scope>
    <source>
        <strain evidence="1 2">12CR55</strain>
    </source>
</reference>
<dbReference type="RefSeq" id="WP_155608934.1">
    <property type="nucleotide sequence ID" value="NZ_WNZW01000001.1"/>
</dbReference>